<dbReference type="RefSeq" id="WP_125348784.1">
    <property type="nucleotide sequence ID" value="NZ_RHPN01000001.1"/>
</dbReference>
<comment type="caution">
    <text evidence="1">The sequence shown here is derived from an EMBL/GenBank/DDBJ whole genome shotgun (WGS) entry which is preliminary data.</text>
</comment>
<dbReference type="Proteomes" id="UP000267844">
    <property type="component" value="Unassembled WGS sequence"/>
</dbReference>
<proteinExistence type="predicted"/>
<name>A0A427BTN4_9FLAO</name>
<organism evidence="1 2">
    <name type="scientific">Empedobacter falsenii</name>
    <dbReference type="NCBI Taxonomy" id="343874"/>
    <lineage>
        <taxon>Bacteria</taxon>
        <taxon>Pseudomonadati</taxon>
        <taxon>Bacteroidota</taxon>
        <taxon>Flavobacteriia</taxon>
        <taxon>Flavobacteriales</taxon>
        <taxon>Weeksellaceae</taxon>
        <taxon>Empedobacter</taxon>
    </lineage>
</organism>
<evidence type="ECO:0000313" key="2">
    <source>
        <dbReference type="Proteomes" id="UP000267844"/>
    </source>
</evidence>
<sequence length="303" mass="36116">MKDYSNLFKDTFNKILKERIQAQFVKKSLEIKIDELYFDGHALSIRDPFKLIYDEKSNTNFTDSFQIEGAKIIIEKGDEFGFYNKVVSDIYCQQIAIVFENVINLFLKIFKQFEVENKSDFESLLKSYKKSKEGLRKNKFLLYDKMNFNTNGKKCIYVVKIQALKNGKISIRNLKKEIRNESLKSYQCMELIWLYLSNEIKENNLKVVTNKYLSQNIFEFLTFMKDSRNSIIHNDNIIKGNQNTHFKKKYFIVEKLENDFEKISLDFQKTKMILEDYSFVVYLIYCALNLKYNNEDVLKVFSL</sequence>
<dbReference type="EMBL" id="RHPO01000001">
    <property type="protein sequence ID" value="RRT94585.1"/>
    <property type="molecule type" value="Genomic_DNA"/>
</dbReference>
<accession>A0A427BTN4</accession>
<evidence type="ECO:0000313" key="1">
    <source>
        <dbReference type="EMBL" id="RRT94585.1"/>
    </source>
</evidence>
<dbReference type="AlphaFoldDB" id="A0A427BTN4"/>
<protein>
    <submittedName>
        <fullName evidence="1">Uncharacterized protein</fullName>
    </submittedName>
</protein>
<gene>
    <name evidence="1" type="ORF">EGI89_00795</name>
</gene>
<reference evidence="1 2" key="1">
    <citation type="submission" date="2018-10" db="EMBL/GenBank/DDBJ databases">
        <title>Transmission dynamics of multidrug resistant bacteria on intensive care unit surfaces.</title>
        <authorList>
            <person name="D'Souza A.W."/>
            <person name="Potter R.F."/>
            <person name="Wallace M."/>
            <person name="Shupe A."/>
            <person name="Patel S."/>
            <person name="Sun S."/>
            <person name="Gul D."/>
            <person name="Kwon J.H."/>
            <person name="Andleeb S."/>
            <person name="Burnham C.-A.D."/>
            <person name="Dantas G."/>
        </authorList>
    </citation>
    <scope>NUCLEOTIDE SEQUENCE [LARGE SCALE GENOMIC DNA]</scope>
    <source>
        <strain evidence="1 2">WF_348</strain>
    </source>
</reference>